<protein>
    <submittedName>
        <fullName evidence="1">Uncharacterized protein</fullName>
    </submittedName>
</protein>
<dbReference type="Proteomes" id="UP000308365">
    <property type="component" value="Unassembled WGS sequence"/>
</dbReference>
<name>A0A4U1EXN9_MONMO</name>
<evidence type="ECO:0000313" key="2">
    <source>
        <dbReference type="Proteomes" id="UP000308365"/>
    </source>
</evidence>
<proteinExistence type="predicted"/>
<organism evidence="1 2">
    <name type="scientific">Monodon monoceros</name>
    <name type="common">Narwhal</name>
    <name type="synonym">Ceratodon monodon</name>
    <dbReference type="NCBI Taxonomy" id="40151"/>
    <lineage>
        <taxon>Eukaryota</taxon>
        <taxon>Metazoa</taxon>
        <taxon>Chordata</taxon>
        <taxon>Craniata</taxon>
        <taxon>Vertebrata</taxon>
        <taxon>Euteleostomi</taxon>
        <taxon>Mammalia</taxon>
        <taxon>Eutheria</taxon>
        <taxon>Laurasiatheria</taxon>
        <taxon>Artiodactyla</taxon>
        <taxon>Whippomorpha</taxon>
        <taxon>Cetacea</taxon>
        <taxon>Odontoceti</taxon>
        <taxon>Monodontidae</taxon>
        <taxon>Monodon</taxon>
    </lineage>
</organism>
<comment type="caution">
    <text evidence="1">The sequence shown here is derived from an EMBL/GenBank/DDBJ whole genome shotgun (WGS) entry which is preliminary data.</text>
</comment>
<accession>A0A4U1EXN9</accession>
<dbReference type="AlphaFoldDB" id="A0A4U1EXN9"/>
<gene>
    <name evidence="1" type="ORF">EI555_005552</name>
</gene>
<dbReference type="EMBL" id="RWIC01000631">
    <property type="protein sequence ID" value="TKC41534.1"/>
    <property type="molecule type" value="Genomic_DNA"/>
</dbReference>
<sequence length="73" mass="8332">MTTWKSSMERMKMGVYGESSVERLPLLLSCLQGHFSLSSLSLIMRHTGQDFPYVTKFSREVLNVPRTTQHLVG</sequence>
<reference evidence="2" key="1">
    <citation type="journal article" date="2019" name="IScience">
        <title>Narwhal Genome Reveals Long-Term Low Genetic Diversity despite Current Large Abundance Size.</title>
        <authorList>
            <person name="Westbury M.V."/>
            <person name="Petersen B."/>
            <person name="Garde E."/>
            <person name="Heide-Jorgensen M.P."/>
            <person name="Lorenzen E.D."/>
        </authorList>
    </citation>
    <scope>NUCLEOTIDE SEQUENCE [LARGE SCALE GENOMIC DNA]</scope>
</reference>
<evidence type="ECO:0000313" key="1">
    <source>
        <dbReference type="EMBL" id="TKC41534.1"/>
    </source>
</evidence>